<dbReference type="GO" id="GO:1904263">
    <property type="term" value="P:positive regulation of TORC1 signaling"/>
    <property type="evidence" value="ECO:0007669"/>
    <property type="project" value="TreeGrafter"/>
</dbReference>
<comment type="similarity">
    <text evidence="1">Belongs to the WD repeat mio family.</text>
</comment>
<comment type="caution">
    <text evidence="7">The sequence shown here is derived from an EMBL/GenBank/DDBJ whole genome shotgun (WGS) entry which is preliminary data.</text>
</comment>
<feature type="region of interest" description="Disordered" evidence="4">
    <location>
        <begin position="924"/>
        <end position="948"/>
    </location>
</feature>
<evidence type="ECO:0000259" key="6">
    <source>
        <dbReference type="Pfam" id="PF21719"/>
    </source>
</evidence>
<feature type="region of interest" description="Disordered" evidence="4">
    <location>
        <begin position="424"/>
        <end position="447"/>
    </location>
</feature>
<dbReference type="EMBL" id="JAJTJA010000010">
    <property type="protein sequence ID" value="KAH8692886.1"/>
    <property type="molecule type" value="Genomic_DNA"/>
</dbReference>
<feature type="compositionally biased region" description="Basic and acidic residues" evidence="4">
    <location>
        <begin position="424"/>
        <end position="433"/>
    </location>
</feature>
<dbReference type="Pfam" id="PF17034">
    <property type="entry name" value="zinc_ribbon_16"/>
    <property type="match status" value="1"/>
</dbReference>
<proteinExistence type="inferred from homology"/>
<dbReference type="InterPro" id="IPR036322">
    <property type="entry name" value="WD40_repeat_dom_sf"/>
</dbReference>
<accession>A0AAD4KP47</accession>
<evidence type="ECO:0000259" key="5">
    <source>
        <dbReference type="Pfam" id="PF17034"/>
    </source>
</evidence>
<dbReference type="InterPro" id="IPR001680">
    <property type="entry name" value="WD40_rpt"/>
</dbReference>
<dbReference type="SUPFAM" id="SSF50978">
    <property type="entry name" value="WD40 repeat-like"/>
    <property type="match status" value="1"/>
</dbReference>
<keyword evidence="8" id="KW-1185">Reference proteome</keyword>
<dbReference type="SMART" id="SM00320">
    <property type="entry name" value="WD40"/>
    <property type="match status" value="4"/>
</dbReference>
<evidence type="ECO:0000256" key="1">
    <source>
        <dbReference type="ARBA" id="ARBA00009713"/>
    </source>
</evidence>
<dbReference type="PANTHER" id="PTHR16453">
    <property type="entry name" value="WD40 DOMAIN-CONTAINING PROTEIN MIO FAMILY MEMBER"/>
    <property type="match status" value="1"/>
</dbReference>
<protein>
    <submittedName>
        <fullName evidence="7">Uncharacterized protein</fullName>
    </submittedName>
</protein>
<feature type="domain" description="MIOS-like alpha-solenoid" evidence="6">
    <location>
        <begin position="477"/>
        <end position="708"/>
    </location>
</feature>
<dbReference type="InterPro" id="IPR049092">
    <property type="entry name" value="MIOS_a-sol"/>
</dbReference>
<dbReference type="InterPro" id="IPR015943">
    <property type="entry name" value="WD40/YVTN_repeat-like_dom_sf"/>
</dbReference>
<name>A0AAD4KP47_9EURO</name>
<feature type="region of interest" description="Disordered" evidence="4">
    <location>
        <begin position="847"/>
        <end position="876"/>
    </location>
</feature>
<evidence type="ECO:0000256" key="2">
    <source>
        <dbReference type="ARBA" id="ARBA00022574"/>
    </source>
</evidence>
<keyword evidence="3" id="KW-0677">Repeat</keyword>
<dbReference type="GeneID" id="70248829"/>
<dbReference type="InterPro" id="IPR037593">
    <property type="entry name" value="MIOS/Sea4"/>
</dbReference>
<dbReference type="AlphaFoldDB" id="A0AAD4KP47"/>
<evidence type="ECO:0000313" key="7">
    <source>
        <dbReference type="EMBL" id="KAH8692886.1"/>
    </source>
</evidence>
<dbReference type="GO" id="GO:0005737">
    <property type="term" value="C:cytoplasm"/>
    <property type="evidence" value="ECO:0007669"/>
    <property type="project" value="TreeGrafter"/>
</dbReference>
<dbReference type="PANTHER" id="PTHR16453:SF9">
    <property type="entry name" value="GATOR COMPLEX PROTEIN MIOS"/>
    <property type="match status" value="1"/>
</dbReference>
<feature type="domain" description="GATOR2 complex protein MIO zinc-ribbon like" evidence="5">
    <location>
        <begin position="834"/>
        <end position="992"/>
    </location>
</feature>
<dbReference type="Proteomes" id="UP001201262">
    <property type="component" value="Unassembled WGS sequence"/>
</dbReference>
<dbReference type="InterPro" id="IPR031488">
    <property type="entry name" value="Zn_ribbon_mio"/>
</dbReference>
<reference evidence="7" key="1">
    <citation type="submission" date="2021-12" db="EMBL/GenBank/DDBJ databases">
        <title>Convergent genome expansion in fungi linked to evolution of root-endophyte symbiosis.</title>
        <authorList>
            <consortium name="DOE Joint Genome Institute"/>
            <person name="Ke Y.-H."/>
            <person name="Bonito G."/>
            <person name="Liao H.-L."/>
            <person name="Looney B."/>
            <person name="Rojas-Flechas A."/>
            <person name="Nash J."/>
            <person name="Hameed K."/>
            <person name="Schadt C."/>
            <person name="Martin F."/>
            <person name="Crous P.W."/>
            <person name="Miettinen O."/>
            <person name="Magnuson J.K."/>
            <person name="Labbe J."/>
            <person name="Jacobson D."/>
            <person name="Doktycz M.J."/>
            <person name="Veneault-Fourrey C."/>
            <person name="Kuo A."/>
            <person name="Mondo S."/>
            <person name="Calhoun S."/>
            <person name="Riley R."/>
            <person name="Ohm R."/>
            <person name="LaButti K."/>
            <person name="Andreopoulos B."/>
            <person name="Pangilinan J."/>
            <person name="Nolan M."/>
            <person name="Tritt A."/>
            <person name="Clum A."/>
            <person name="Lipzen A."/>
            <person name="Daum C."/>
            <person name="Barry K."/>
            <person name="Grigoriev I.V."/>
            <person name="Vilgalys R."/>
        </authorList>
    </citation>
    <scope>NUCLEOTIDE SEQUENCE</scope>
    <source>
        <strain evidence="7">PMI_201</strain>
    </source>
</reference>
<dbReference type="Gene3D" id="2.130.10.10">
    <property type="entry name" value="YVTN repeat-like/Quinoprotein amine dehydrogenase"/>
    <property type="match status" value="1"/>
</dbReference>
<dbReference type="RefSeq" id="XP_046068759.1">
    <property type="nucleotide sequence ID" value="XM_046218542.1"/>
</dbReference>
<keyword evidence="2" id="KW-0853">WD repeat</keyword>
<evidence type="ECO:0000313" key="8">
    <source>
        <dbReference type="Proteomes" id="UP001201262"/>
    </source>
</evidence>
<gene>
    <name evidence="7" type="ORF">BGW36DRAFT_399655</name>
</gene>
<evidence type="ECO:0000256" key="3">
    <source>
        <dbReference type="ARBA" id="ARBA00022737"/>
    </source>
</evidence>
<evidence type="ECO:0000256" key="4">
    <source>
        <dbReference type="SAM" id="MobiDB-lite"/>
    </source>
</evidence>
<sequence>METAIRWSPSSTTRDQRFLYVDVTGKSFKLCQVTSFDGKGLEYDVLSTHVRVPGFRAFDWSTADESLIAVGQSSGEVNILRMEGDSNESWSFPIRNQRYCNAVAFSSHGLLAGGLDKVRNDVCLNVWDVNHRIMTGNSRGGLAQDRQGAEPLRKLSSDPITSIKFFRNQPDTLVAGVKGQFLKLFDLRDNSSQAFLSFSTRCVHNTAIDWLDENYFASCSSTSDPIVCIWDRRMGQRLTPGPSSAEAGQIGSSLELKNTINGGSIWSLRFSKTKRGSLGLLSSNGQFKMFDIAKEYSSEEGRHAADETLGEGSSANYPEHIYTKNVRDIRHPFDHRTRGYNKSDRVVSFDFLNMSRSNEPSALTLLGNGNVEIVTVQSTAPPIRLSSQNVLVRGSSQGDHDFQALSPRPQHAEISNTIASLRSESQDTLKQEEQGEEESETKCLSSRENREHTLFLGSNGTRLRVEDALTCLTVNQARCKEGYLFNYEKNQKIVADDPDLQEFWTWVRHSRDASANKLMVVNRFDMSYLGVCDVWFGEIGMVNTKNRKLSKAGLDPDQMIKDLVQQLELPEGKRCETEFWEHRQLGLHICGAIETQEDLVAIVDKLVDERQHTKAAALALFQNEAQIAFHALRRNEPTQGHKLLAMAIVGGAKGHHTDPDWEETCREIATELTDPYGRAILALVSKASWESVLAETTLPLKYRVEVALRWLGDEDLTDYLRETKTEAIQQGDIEGIVLTGLRHSAIDLFQSYIRKFNDVQTAVLAMSHTVPRFIDDEPNKAKFRAWRETYRRQINSWKLQLERARFDVGSRKFAVTWDGRRLIAPAPQQVSLTCNYCTRPLSQVDPVSSSTSAAHSTTPSVASDLPPSTGSTTTSFSYQGAQGPILMSGTVCPRCFRHMPRCGVCSLWLGSPDPMSRAAIAADAKEEEKNNTTFNGGDGSNKKPKKPSEDDIVRRFVVFCINCNHGFHANHAKAWFTRHRVCPIVDCACICDR</sequence>
<organism evidence="7 8">
    <name type="scientific">Talaromyces proteolyticus</name>
    <dbReference type="NCBI Taxonomy" id="1131652"/>
    <lineage>
        <taxon>Eukaryota</taxon>
        <taxon>Fungi</taxon>
        <taxon>Dikarya</taxon>
        <taxon>Ascomycota</taxon>
        <taxon>Pezizomycotina</taxon>
        <taxon>Eurotiomycetes</taxon>
        <taxon>Eurotiomycetidae</taxon>
        <taxon>Eurotiales</taxon>
        <taxon>Trichocomaceae</taxon>
        <taxon>Talaromyces</taxon>
        <taxon>Talaromyces sect. Bacilispori</taxon>
    </lineage>
</organism>
<dbReference type="Pfam" id="PF21719">
    <property type="entry name" value="MIOS_a-sol"/>
    <property type="match status" value="1"/>
</dbReference>